<dbReference type="AlphaFoldDB" id="A0A7J8SLX4"/>
<name>A0A7J8SLX4_GOSDV</name>
<dbReference type="Proteomes" id="UP000593561">
    <property type="component" value="Unassembled WGS sequence"/>
</dbReference>
<sequence length="622" mass="68711">MVTSKGLEVVQSEITDMDWESTFFLRHLPESNLFEIPDVEDDYRKVMKKFAVELKKLAEKLLDILCENLGLEQGYLKKVFYGSKGPTFGTKVSNYPPCPKPDLIKGLRAHTAGGIILFFQDDKVSGLQLLKDDQWIDVPPLKHSIVINLDGTRMSIASFYNPGSDAVIYPAPALVDKEAEKPIAYPKFIFEDYLKVYPALKFEYKEPRFEAMKTMESTVDAKSDYDVWTTVTHLFAAVIEAKISRIYHELHSTKKGALSIKEYITKIHNTCALLDASGSQILETEKVEIVFAGLPLEFDAVLTLASFSSEPLPLQCPIDVLLEYEGHMLKRYKRYQFMRIWYKVPLPMVVDSVRGDRPSIHHERGFRSRVQCLGVASFGVHGGSSSAPLAGRPMPFSCQDTSFSLPRPQTFLFRGWWGDSTTVAGPPHISQPRVAPHPFVTYGDGVGHEFGPSGRPSIRPIVYDLSLGPNTTGPLMNAVGPRMNATRSPAAGHNFGGIFPSSGPPNNTNPSGLISNCVQFEGLLDHGQGFRPSSGGDFGSNSGSRVPWMTKSCACVHPTSAPLCVRLPRVPDFHASDFSNYTKSNANATHFGSNFDDDDSYIPMPVGTSSCYPDLGATHHIC</sequence>
<keyword evidence="2" id="KW-0408">Iron</keyword>
<evidence type="ECO:0000256" key="2">
    <source>
        <dbReference type="ARBA" id="ARBA00023004"/>
    </source>
</evidence>
<dbReference type="InterPro" id="IPR044861">
    <property type="entry name" value="IPNS-like_FE2OG_OXY"/>
</dbReference>
<organism evidence="4 5">
    <name type="scientific">Gossypium davidsonii</name>
    <name type="common">Davidson's cotton</name>
    <name type="synonym">Gossypium klotzschianum subsp. davidsonii</name>
    <dbReference type="NCBI Taxonomy" id="34287"/>
    <lineage>
        <taxon>Eukaryota</taxon>
        <taxon>Viridiplantae</taxon>
        <taxon>Streptophyta</taxon>
        <taxon>Embryophyta</taxon>
        <taxon>Tracheophyta</taxon>
        <taxon>Spermatophyta</taxon>
        <taxon>Magnoliopsida</taxon>
        <taxon>eudicotyledons</taxon>
        <taxon>Gunneridae</taxon>
        <taxon>Pentapetalae</taxon>
        <taxon>rosids</taxon>
        <taxon>malvids</taxon>
        <taxon>Malvales</taxon>
        <taxon>Malvaceae</taxon>
        <taxon>Malvoideae</taxon>
        <taxon>Gossypium</taxon>
    </lineage>
</organism>
<keyword evidence="5" id="KW-1185">Reference proteome</keyword>
<evidence type="ECO:0000313" key="5">
    <source>
        <dbReference type="Proteomes" id="UP000593561"/>
    </source>
</evidence>
<dbReference type="Pfam" id="PF03171">
    <property type="entry name" value="2OG-FeII_Oxy"/>
    <property type="match status" value="1"/>
</dbReference>
<proteinExistence type="predicted"/>
<dbReference type="InterPro" id="IPR027443">
    <property type="entry name" value="IPNS-like_sf"/>
</dbReference>
<evidence type="ECO:0000313" key="4">
    <source>
        <dbReference type="EMBL" id="MBA0627097.1"/>
    </source>
</evidence>
<keyword evidence="1" id="KW-0479">Metal-binding</keyword>
<dbReference type="EMBL" id="JABFAC010000010">
    <property type="protein sequence ID" value="MBA0627097.1"/>
    <property type="molecule type" value="Genomic_DNA"/>
</dbReference>
<dbReference type="Gene3D" id="2.60.120.330">
    <property type="entry name" value="B-lactam Antibiotic, Isopenicillin N Synthase, Chain"/>
    <property type="match status" value="1"/>
</dbReference>
<accession>A0A7J8SLX4</accession>
<comment type="caution">
    <text evidence="4">The sequence shown here is derived from an EMBL/GenBank/DDBJ whole genome shotgun (WGS) entry which is preliminary data.</text>
</comment>
<feature type="domain" description="Isopenicillin N synthase-like Fe(2+) 2OG dioxygenase" evidence="3">
    <location>
        <begin position="92"/>
        <end position="149"/>
    </location>
</feature>
<gene>
    <name evidence="4" type="ORF">Godav_004648</name>
</gene>
<protein>
    <recommendedName>
        <fullName evidence="3">Isopenicillin N synthase-like Fe(2+) 2OG dioxygenase domain-containing protein</fullName>
    </recommendedName>
</protein>
<dbReference type="PANTHER" id="PTHR47991">
    <property type="entry name" value="OXOGLUTARATE/IRON-DEPENDENT DIOXYGENASE"/>
    <property type="match status" value="1"/>
</dbReference>
<reference evidence="4 5" key="1">
    <citation type="journal article" date="2019" name="Genome Biol. Evol.">
        <title>Insights into the evolution of the New World diploid cottons (Gossypium, subgenus Houzingenia) based on genome sequencing.</title>
        <authorList>
            <person name="Grover C.E."/>
            <person name="Arick M.A. 2nd"/>
            <person name="Thrash A."/>
            <person name="Conover J.L."/>
            <person name="Sanders W.S."/>
            <person name="Peterson D.G."/>
            <person name="Frelichowski J.E."/>
            <person name="Scheffler J.A."/>
            <person name="Scheffler B.E."/>
            <person name="Wendel J.F."/>
        </authorList>
    </citation>
    <scope>NUCLEOTIDE SEQUENCE [LARGE SCALE GENOMIC DNA]</scope>
    <source>
        <strain evidence="4">27</strain>
        <tissue evidence="4">Leaf</tissue>
    </source>
</reference>
<dbReference type="InterPro" id="IPR050295">
    <property type="entry name" value="Plant_2OG-oxidoreductases"/>
</dbReference>
<evidence type="ECO:0000259" key="3">
    <source>
        <dbReference type="Pfam" id="PF03171"/>
    </source>
</evidence>
<dbReference type="SUPFAM" id="SSF51197">
    <property type="entry name" value="Clavaminate synthase-like"/>
    <property type="match status" value="1"/>
</dbReference>
<evidence type="ECO:0000256" key="1">
    <source>
        <dbReference type="ARBA" id="ARBA00022723"/>
    </source>
</evidence>
<dbReference type="GO" id="GO:0046872">
    <property type="term" value="F:metal ion binding"/>
    <property type="evidence" value="ECO:0007669"/>
    <property type="project" value="UniProtKB-KW"/>
</dbReference>